<dbReference type="EMBL" id="CAJGYM010000005">
    <property type="protein sequence ID" value="CAD6187044.1"/>
    <property type="molecule type" value="Genomic_DNA"/>
</dbReference>
<reference evidence="4" key="1">
    <citation type="submission" date="2020-10" db="EMBL/GenBank/DDBJ databases">
        <authorList>
            <person name="Kikuchi T."/>
        </authorList>
    </citation>
    <scope>NUCLEOTIDE SEQUENCE</scope>
    <source>
        <strain evidence="4">NKZ352</strain>
    </source>
</reference>
<dbReference type="AlphaFoldDB" id="A0A8S1GV98"/>
<protein>
    <recommendedName>
        <fullName evidence="6">Transmembrane protein</fullName>
    </recommendedName>
</protein>
<keyword evidence="2" id="KW-0812">Transmembrane</keyword>
<sequence length="107" mass="11970">MAFSTWVVFLGLIAVASAFSFFDKDSSESSSSEFFGLFDKEKKTESTTKQSDDDDSFDPKFFTQLATKLLLSGLFMVALLAAVATSRRFSRSRTQLQNEKETPKEVV</sequence>
<keyword evidence="5" id="KW-1185">Reference proteome</keyword>
<accession>A0A8S1GV98</accession>
<keyword evidence="2" id="KW-1133">Transmembrane helix</keyword>
<evidence type="ECO:0000313" key="5">
    <source>
        <dbReference type="Proteomes" id="UP000835052"/>
    </source>
</evidence>
<feature type="signal peptide" evidence="3">
    <location>
        <begin position="1"/>
        <end position="18"/>
    </location>
</feature>
<evidence type="ECO:0000256" key="3">
    <source>
        <dbReference type="SAM" id="SignalP"/>
    </source>
</evidence>
<organism evidence="4 5">
    <name type="scientific">Caenorhabditis auriculariae</name>
    <dbReference type="NCBI Taxonomy" id="2777116"/>
    <lineage>
        <taxon>Eukaryota</taxon>
        <taxon>Metazoa</taxon>
        <taxon>Ecdysozoa</taxon>
        <taxon>Nematoda</taxon>
        <taxon>Chromadorea</taxon>
        <taxon>Rhabditida</taxon>
        <taxon>Rhabditina</taxon>
        <taxon>Rhabditomorpha</taxon>
        <taxon>Rhabditoidea</taxon>
        <taxon>Rhabditidae</taxon>
        <taxon>Peloderinae</taxon>
        <taxon>Caenorhabditis</taxon>
    </lineage>
</organism>
<feature type="transmembrane region" description="Helical" evidence="2">
    <location>
        <begin position="61"/>
        <end position="83"/>
    </location>
</feature>
<proteinExistence type="predicted"/>
<feature type="chain" id="PRO_5035884887" description="Transmembrane protein" evidence="3">
    <location>
        <begin position="19"/>
        <end position="107"/>
    </location>
</feature>
<feature type="region of interest" description="Disordered" evidence="1">
    <location>
        <begin position="87"/>
        <end position="107"/>
    </location>
</feature>
<dbReference type="Proteomes" id="UP000835052">
    <property type="component" value="Unassembled WGS sequence"/>
</dbReference>
<keyword evidence="2" id="KW-0472">Membrane</keyword>
<name>A0A8S1GV98_9PELO</name>
<feature type="compositionally biased region" description="Basic and acidic residues" evidence="1">
    <location>
        <begin position="98"/>
        <end position="107"/>
    </location>
</feature>
<evidence type="ECO:0000256" key="2">
    <source>
        <dbReference type="SAM" id="Phobius"/>
    </source>
</evidence>
<comment type="caution">
    <text evidence="4">The sequence shown here is derived from an EMBL/GenBank/DDBJ whole genome shotgun (WGS) entry which is preliminary data.</text>
</comment>
<evidence type="ECO:0000313" key="4">
    <source>
        <dbReference type="EMBL" id="CAD6187044.1"/>
    </source>
</evidence>
<evidence type="ECO:0000256" key="1">
    <source>
        <dbReference type="SAM" id="MobiDB-lite"/>
    </source>
</evidence>
<keyword evidence="3" id="KW-0732">Signal</keyword>
<evidence type="ECO:0008006" key="6">
    <source>
        <dbReference type="Google" id="ProtNLM"/>
    </source>
</evidence>
<gene>
    <name evidence="4" type="ORF">CAUJ_LOCUS2963</name>
</gene>